<reference evidence="2" key="1">
    <citation type="submission" date="2016-10" db="EMBL/GenBank/DDBJ databases">
        <authorList>
            <person name="Varghese N."/>
            <person name="Submissions S."/>
        </authorList>
    </citation>
    <scope>NUCLEOTIDE SEQUENCE [LARGE SCALE GENOMIC DNA]</scope>
    <source>
        <strain evidence="2">DSM 26893</strain>
    </source>
</reference>
<dbReference type="Proteomes" id="UP000199372">
    <property type="component" value="Unassembled WGS sequence"/>
</dbReference>
<dbReference type="EMBL" id="FOCM01000005">
    <property type="protein sequence ID" value="SEN59898.1"/>
    <property type="molecule type" value="Genomic_DNA"/>
</dbReference>
<sequence>MKIDFGAILVGPTGQPWEEKMLPSDDEKKPVTLGILCALAADQPPMDPRDQNKIRDLTLGGLVAPMMQGGVLDLKPEELVMVREAVMQFHPATRHFKRQAHDMLDGKPAEGG</sequence>
<evidence type="ECO:0000313" key="1">
    <source>
        <dbReference type="EMBL" id="SEN59898.1"/>
    </source>
</evidence>
<accession>A0A1H8HW23</accession>
<gene>
    <name evidence="1" type="ORF">SAMN04488011_10511</name>
</gene>
<protein>
    <submittedName>
        <fullName evidence="1">Uncharacterized protein</fullName>
    </submittedName>
</protein>
<dbReference type="RefSeq" id="WP_091845636.1">
    <property type="nucleotide sequence ID" value="NZ_FOCM01000005.1"/>
</dbReference>
<proteinExistence type="predicted"/>
<organism evidence="1 2">
    <name type="scientific">Palleronia pelagia</name>
    <dbReference type="NCBI Taxonomy" id="387096"/>
    <lineage>
        <taxon>Bacteria</taxon>
        <taxon>Pseudomonadati</taxon>
        <taxon>Pseudomonadota</taxon>
        <taxon>Alphaproteobacteria</taxon>
        <taxon>Rhodobacterales</taxon>
        <taxon>Roseobacteraceae</taxon>
        <taxon>Palleronia</taxon>
    </lineage>
</organism>
<keyword evidence="2" id="KW-1185">Reference proteome</keyword>
<name>A0A1H8HW23_9RHOB</name>
<dbReference type="AlphaFoldDB" id="A0A1H8HW23"/>
<evidence type="ECO:0000313" key="2">
    <source>
        <dbReference type="Proteomes" id="UP000199372"/>
    </source>
</evidence>